<comment type="subcellular location">
    <subcellularLocation>
        <location evidence="1">Cell projection</location>
        <location evidence="1">Cilium</location>
    </subcellularLocation>
</comment>
<feature type="compositionally biased region" description="Low complexity" evidence="8">
    <location>
        <begin position="324"/>
        <end position="334"/>
    </location>
</feature>
<comment type="similarity">
    <text evidence="2">Belongs to the CLUAP1 family.</text>
</comment>
<gene>
    <name evidence="9" type="ORF">GTHE00462_LOCUS7324</name>
</gene>
<proteinExistence type="inferred from homology"/>
<protein>
    <recommendedName>
        <fullName evidence="10">Clusterin associated protein 1</fullName>
    </recommendedName>
</protein>
<evidence type="ECO:0008006" key="10">
    <source>
        <dbReference type="Google" id="ProtNLM"/>
    </source>
</evidence>
<feature type="compositionally biased region" description="Acidic residues" evidence="8">
    <location>
        <begin position="312"/>
        <end position="323"/>
    </location>
</feature>
<evidence type="ECO:0000256" key="8">
    <source>
        <dbReference type="SAM" id="MobiDB-lite"/>
    </source>
</evidence>
<keyword evidence="5" id="KW-0969">Cilium</keyword>
<dbReference type="Pfam" id="PF10234">
    <property type="entry name" value="Cluap1"/>
    <property type="match status" value="1"/>
</dbReference>
<dbReference type="GO" id="GO:0060271">
    <property type="term" value="P:cilium assembly"/>
    <property type="evidence" value="ECO:0007669"/>
    <property type="project" value="TreeGrafter"/>
</dbReference>
<evidence type="ECO:0000256" key="3">
    <source>
        <dbReference type="ARBA" id="ARBA00022794"/>
    </source>
</evidence>
<feature type="compositionally biased region" description="Acidic residues" evidence="8">
    <location>
        <begin position="256"/>
        <end position="266"/>
    </location>
</feature>
<accession>A0A7S4JSU4</accession>
<evidence type="ECO:0000256" key="5">
    <source>
        <dbReference type="ARBA" id="ARBA00023069"/>
    </source>
</evidence>
<dbReference type="EMBL" id="HBKN01009314">
    <property type="protein sequence ID" value="CAE2272808.1"/>
    <property type="molecule type" value="Transcribed_RNA"/>
</dbReference>
<evidence type="ECO:0000256" key="7">
    <source>
        <dbReference type="SAM" id="Coils"/>
    </source>
</evidence>
<feature type="compositionally biased region" description="Low complexity" evidence="8">
    <location>
        <begin position="298"/>
        <end position="311"/>
    </location>
</feature>
<feature type="coiled-coil region" evidence="7">
    <location>
        <begin position="125"/>
        <end position="240"/>
    </location>
</feature>
<dbReference type="GO" id="GO:0005929">
    <property type="term" value="C:cilium"/>
    <property type="evidence" value="ECO:0007669"/>
    <property type="project" value="UniProtKB-SubCell"/>
</dbReference>
<keyword evidence="4 7" id="KW-0175">Coiled coil</keyword>
<organism evidence="9">
    <name type="scientific">Guillardia theta</name>
    <name type="common">Cryptophyte</name>
    <name type="synonym">Cryptomonas phi</name>
    <dbReference type="NCBI Taxonomy" id="55529"/>
    <lineage>
        <taxon>Eukaryota</taxon>
        <taxon>Cryptophyceae</taxon>
        <taxon>Pyrenomonadales</taxon>
        <taxon>Geminigeraceae</taxon>
        <taxon>Guillardia</taxon>
    </lineage>
</organism>
<keyword evidence="3" id="KW-0970">Cilium biogenesis/degradation</keyword>
<evidence type="ECO:0000256" key="4">
    <source>
        <dbReference type="ARBA" id="ARBA00023054"/>
    </source>
</evidence>
<dbReference type="GO" id="GO:0030992">
    <property type="term" value="C:intraciliary transport particle B"/>
    <property type="evidence" value="ECO:0007669"/>
    <property type="project" value="TreeGrafter"/>
</dbReference>
<dbReference type="InterPro" id="IPR019366">
    <property type="entry name" value="Clusterin-associated_protein-1"/>
</dbReference>
<evidence type="ECO:0000256" key="2">
    <source>
        <dbReference type="ARBA" id="ARBA00008340"/>
    </source>
</evidence>
<feature type="region of interest" description="Disordered" evidence="8">
    <location>
        <begin position="256"/>
        <end position="344"/>
    </location>
</feature>
<dbReference type="PANTHER" id="PTHR21547">
    <property type="entry name" value="CLUSTERIN ASSOCIATED PROTEIN 1"/>
    <property type="match status" value="1"/>
</dbReference>
<dbReference type="GO" id="GO:0005815">
    <property type="term" value="C:microtubule organizing center"/>
    <property type="evidence" value="ECO:0007669"/>
    <property type="project" value="TreeGrafter"/>
</dbReference>
<reference evidence="9" key="1">
    <citation type="submission" date="2021-01" db="EMBL/GenBank/DDBJ databases">
        <authorList>
            <person name="Corre E."/>
            <person name="Pelletier E."/>
            <person name="Niang G."/>
            <person name="Scheremetjew M."/>
            <person name="Finn R."/>
            <person name="Kale V."/>
            <person name="Holt S."/>
            <person name="Cochrane G."/>
            <person name="Meng A."/>
            <person name="Brown T."/>
            <person name="Cohen L."/>
        </authorList>
    </citation>
    <scope>NUCLEOTIDE SEQUENCE</scope>
    <source>
        <strain evidence="9">CCMP 2712</strain>
    </source>
</reference>
<dbReference type="PANTHER" id="PTHR21547:SF0">
    <property type="entry name" value="CLUSTERIN-ASSOCIATED PROTEIN 1"/>
    <property type="match status" value="1"/>
</dbReference>
<evidence type="ECO:0000313" key="9">
    <source>
        <dbReference type="EMBL" id="CAE2272808.1"/>
    </source>
</evidence>
<evidence type="ECO:0000256" key="1">
    <source>
        <dbReference type="ARBA" id="ARBA00004138"/>
    </source>
</evidence>
<keyword evidence="6" id="KW-0966">Cell projection</keyword>
<name>A0A7S4JSU4_GUITH</name>
<sequence>MQDRVVFLKQCAQLMQSKGRIKLNTKRLYQADGYAVKELIKIANVLYDAIKSNPDDEDDIFGTDNFSLKLNDLKDIRDLATEITQHGAALAELLGREEANREARQRAISRNAEVGDIEKVIKQQILAARDTMANKEKMMEELLADEKSLKKKIEKKSVELDRNEKRFRSLQTVRPAFMDEYEKLEDQLQDLFRDYLERYRNLDYIDNLLDQHNKEEQEKIDENERRMKKMQKKIKEEEMRVLRGDVQLDENELDDSLLDDASSDEEQNFKRGGSSEGERPKTKSGPRSNVQGTLTGGDESNSASDQSSSDVDSGELLDVDSDQDSNSGNSGAAPSLPPSLPLSPSACPSVRLLPSLAPSLQLMLSCRCLHLR</sequence>
<dbReference type="AlphaFoldDB" id="A0A7S4JSU4"/>
<evidence type="ECO:0000256" key="6">
    <source>
        <dbReference type="ARBA" id="ARBA00023273"/>
    </source>
</evidence>